<gene>
    <name evidence="2" type="ORF">K8V39_11480</name>
</gene>
<reference evidence="2" key="2">
    <citation type="submission" date="2021-09" db="EMBL/GenBank/DDBJ databases">
        <authorList>
            <person name="Gilroy R."/>
        </authorList>
    </citation>
    <scope>NUCLEOTIDE SEQUENCE</scope>
    <source>
        <strain evidence="2">USAMLcec4-12693</strain>
    </source>
</reference>
<dbReference type="AlphaFoldDB" id="A0A9D3AJW3"/>
<dbReference type="RefSeq" id="WP_277272519.1">
    <property type="nucleotide sequence ID" value="NZ_DYXE01000089.1"/>
</dbReference>
<comment type="caution">
    <text evidence="2">The sequence shown here is derived from an EMBL/GenBank/DDBJ whole genome shotgun (WGS) entry which is preliminary data.</text>
</comment>
<feature type="domain" description="N-acetyltransferase" evidence="1">
    <location>
        <begin position="6"/>
        <end position="168"/>
    </location>
</feature>
<evidence type="ECO:0000259" key="1">
    <source>
        <dbReference type="PROSITE" id="PS51186"/>
    </source>
</evidence>
<evidence type="ECO:0000313" key="3">
    <source>
        <dbReference type="Proteomes" id="UP000813420"/>
    </source>
</evidence>
<protein>
    <submittedName>
        <fullName evidence="2">GNAT family N-acetyltransferase</fullName>
    </submittedName>
</protein>
<dbReference type="InterPro" id="IPR016181">
    <property type="entry name" value="Acyl_CoA_acyltransferase"/>
</dbReference>
<dbReference type="Gene3D" id="3.40.630.30">
    <property type="match status" value="1"/>
</dbReference>
<dbReference type="GO" id="GO:0016747">
    <property type="term" value="F:acyltransferase activity, transferring groups other than amino-acyl groups"/>
    <property type="evidence" value="ECO:0007669"/>
    <property type="project" value="InterPro"/>
</dbReference>
<dbReference type="CDD" id="cd04301">
    <property type="entry name" value="NAT_SF"/>
    <property type="match status" value="1"/>
</dbReference>
<dbReference type="SUPFAM" id="SSF55729">
    <property type="entry name" value="Acyl-CoA N-acyltransferases (Nat)"/>
    <property type="match status" value="1"/>
</dbReference>
<accession>A0A9D3AJW3</accession>
<dbReference type="InterPro" id="IPR000182">
    <property type="entry name" value="GNAT_dom"/>
</dbReference>
<name>A0A9D3AJW3_9FIRM</name>
<dbReference type="Proteomes" id="UP000813420">
    <property type="component" value="Unassembled WGS sequence"/>
</dbReference>
<proteinExistence type="predicted"/>
<evidence type="ECO:0000313" key="2">
    <source>
        <dbReference type="EMBL" id="HJH50865.1"/>
    </source>
</evidence>
<dbReference type="Pfam" id="PF00583">
    <property type="entry name" value="Acetyltransf_1"/>
    <property type="match status" value="1"/>
</dbReference>
<organism evidence="2 3">
    <name type="scientific">Merdimonas faecis</name>
    <dbReference type="NCBI Taxonomy" id="1653435"/>
    <lineage>
        <taxon>Bacteria</taxon>
        <taxon>Bacillati</taxon>
        <taxon>Bacillota</taxon>
        <taxon>Clostridia</taxon>
        <taxon>Lachnospirales</taxon>
        <taxon>Lachnospiraceae</taxon>
        <taxon>Merdimonas</taxon>
    </lineage>
</organism>
<dbReference type="EMBL" id="DYXE01000089">
    <property type="protein sequence ID" value="HJH50865.1"/>
    <property type="molecule type" value="Genomic_DNA"/>
</dbReference>
<reference evidence="2" key="1">
    <citation type="journal article" date="2021" name="PeerJ">
        <title>Extensive microbial diversity within the chicken gut microbiome revealed by metagenomics and culture.</title>
        <authorList>
            <person name="Gilroy R."/>
            <person name="Ravi A."/>
            <person name="Getino M."/>
            <person name="Pursley I."/>
            <person name="Horton D.L."/>
            <person name="Alikhan N.F."/>
            <person name="Baker D."/>
            <person name="Gharbi K."/>
            <person name="Hall N."/>
            <person name="Watson M."/>
            <person name="Adriaenssens E.M."/>
            <person name="Foster-Nyarko E."/>
            <person name="Jarju S."/>
            <person name="Secka A."/>
            <person name="Antonio M."/>
            <person name="Oren A."/>
            <person name="Chaudhuri R.R."/>
            <person name="La Ragione R."/>
            <person name="Hildebrand F."/>
            <person name="Pallen M.J."/>
        </authorList>
    </citation>
    <scope>NUCLEOTIDE SEQUENCE</scope>
    <source>
        <strain evidence="2">USAMLcec4-12693</strain>
    </source>
</reference>
<sequence>MNQQTSFIPAACDEDLKRIAGLAEEIWHQHFTPIIGEDQVNYMVEKFQSYPALKEQTENDGYEYYQIFCGQDLAGYTGIHPETDALFLSKLYIHKNFRGRHLATEAFHFLTGLCRERGLKKIWLTCNKHNENTLQIYRHLGFEVTDTQEADIGGGFIMDDYIMTYMIS</sequence>
<dbReference type="PROSITE" id="PS51186">
    <property type="entry name" value="GNAT"/>
    <property type="match status" value="1"/>
</dbReference>